<reference evidence="3" key="1">
    <citation type="submission" date="2017-04" db="EMBL/GenBank/DDBJ databases">
        <title>Function of individual gut microbiota members based on whole genome sequencing of pure cultures obtained from chicken caecum.</title>
        <authorList>
            <person name="Medvecky M."/>
            <person name="Cejkova D."/>
            <person name="Polansky O."/>
            <person name="Karasova D."/>
            <person name="Kubasova T."/>
            <person name="Cizek A."/>
            <person name="Rychlik I."/>
        </authorList>
    </citation>
    <scope>NUCLEOTIDE SEQUENCE [LARGE SCALE GENOMIC DNA]</scope>
    <source>
        <strain evidence="3">An75</strain>
    </source>
</reference>
<feature type="compositionally biased region" description="Basic residues" evidence="1">
    <location>
        <begin position="132"/>
        <end position="142"/>
    </location>
</feature>
<evidence type="ECO:0000313" key="3">
    <source>
        <dbReference type="Proteomes" id="UP000195455"/>
    </source>
</evidence>
<dbReference type="PIRSF" id="PIRSF021328">
    <property type="entry name" value="UCP021328"/>
    <property type="match status" value="1"/>
</dbReference>
<name>A0A1Y3U250_9FIRM</name>
<dbReference type="EMBL" id="NFHM01000010">
    <property type="protein sequence ID" value="OUN42892.1"/>
    <property type="molecule type" value="Genomic_DNA"/>
</dbReference>
<gene>
    <name evidence="2" type="ORF">B5G26_07980</name>
</gene>
<evidence type="ECO:0000256" key="1">
    <source>
        <dbReference type="SAM" id="MobiDB-lite"/>
    </source>
</evidence>
<accession>A0A1Y3U250</accession>
<dbReference type="InterPro" id="IPR016787">
    <property type="entry name" value="UCP021328"/>
</dbReference>
<dbReference type="Proteomes" id="UP000195455">
    <property type="component" value="Unassembled WGS sequence"/>
</dbReference>
<comment type="caution">
    <text evidence="2">The sequence shown here is derived from an EMBL/GenBank/DDBJ whole genome shotgun (WGS) entry which is preliminary data.</text>
</comment>
<feature type="compositionally biased region" description="Basic and acidic residues" evidence="1">
    <location>
        <begin position="80"/>
        <end position="93"/>
    </location>
</feature>
<evidence type="ECO:0000313" key="2">
    <source>
        <dbReference type="EMBL" id="OUN42892.1"/>
    </source>
</evidence>
<evidence type="ECO:0008006" key="4">
    <source>
        <dbReference type="Google" id="ProtNLM"/>
    </source>
</evidence>
<organism evidence="2 3">
    <name type="scientific">Anaerotignum lactatifermentans</name>
    <dbReference type="NCBI Taxonomy" id="160404"/>
    <lineage>
        <taxon>Bacteria</taxon>
        <taxon>Bacillati</taxon>
        <taxon>Bacillota</taxon>
        <taxon>Clostridia</taxon>
        <taxon>Lachnospirales</taxon>
        <taxon>Anaerotignaceae</taxon>
        <taxon>Anaerotignum</taxon>
    </lineage>
</organism>
<dbReference type="Pfam" id="PF11208">
    <property type="entry name" value="DUF2992"/>
    <property type="match status" value="1"/>
</dbReference>
<protein>
    <recommendedName>
        <fullName evidence="4">DUF2992 domain-containing protein</fullName>
    </recommendedName>
</protein>
<sequence length="142" mass="16976">MTMEKVKVAMTVLFEEPFWIGIYEREDGESYQAAKILFGAEPKGLEVQEYLLKNVYRLSFGTGEKSQISDKQTHKNPKRMQREIRKQTRERGTGTRAQQAIQAQREERKLQKRIIRKEDKLAEEKERFLQKQQKKREKHRGH</sequence>
<feature type="region of interest" description="Disordered" evidence="1">
    <location>
        <begin position="63"/>
        <end position="142"/>
    </location>
</feature>
<proteinExistence type="predicted"/>
<dbReference type="AlphaFoldDB" id="A0A1Y3U250"/>
<feature type="compositionally biased region" description="Basic and acidic residues" evidence="1">
    <location>
        <begin position="116"/>
        <end position="129"/>
    </location>
</feature>